<comment type="cofactor">
    <cofactor evidence="1">
        <name>Mg(2+)</name>
        <dbReference type="ChEBI" id="CHEBI:18420"/>
    </cofactor>
</comment>
<dbReference type="CDD" id="cd00685">
    <property type="entry name" value="Trans_IPPS_HT"/>
    <property type="match status" value="1"/>
</dbReference>
<dbReference type="InterPro" id="IPR033749">
    <property type="entry name" value="Polyprenyl_synt_CS"/>
</dbReference>
<dbReference type="Gene3D" id="1.10.600.10">
    <property type="entry name" value="Farnesyl Diphosphate Synthase"/>
    <property type="match status" value="1"/>
</dbReference>
<dbReference type="SFLD" id="SFLDS00005">
    <property type="entry name" value="Isoprenoid_Synthase_Type_I"/>
    <property type="match status" value="1"/>
</dbReference>
<keyword evidence="6" id="KW-0479">Metal-binding</keyword>
<evidence type="ECO:0000313" key="13">
    <source>
        <dbReference type="EMBL" id="HIT93656.1"/>
    </source>
</evidence>
<protein>
    <recommendedName>
        <fullName evidence="4">Farnesyl diphosphate synthase</fullName>
        <ecNumber evidence="3">2.5.1.10</ecNumber>
    </recommendedName>
    <alternativeName>
        <fullName evidence="10">(2E,6E)-farnesyl diphosphate synthase</fullName>
    </alternativeName>
    <alternativeName>
        <fullName evidence="9">Geranyltranstransferase</fullName>
    </alternativeName>
</protein>
<evidence type="ECO:0000256" key="2">
    <source>
        <dbReference type="ARBA" id="ARBA00006706"/>
    </source>
</evidence>
<dbReference type="GO" id="GO:0016114">
    <property type="term" value="P:terpenoid biosynthetic process"/>
    <property type="evidence" value="ECO:0007669"/>
    <property type="project" value="UniProtKB-ARBA"/>
</dbReference>
<evidence type="ECO:0000256" key="8">
    <source>
        <dbReference type="ARBA" id="ARBA00023229"/>
    </source>
</evidence>
<name>A0A9D1KRN8_9FIRM</name>
<comment type="similarity">
    <text evidence="2 12">Belongs to the FPP/GGPP synthase family.</text>
</comment>
<evidence type="ECO:0000313" key="14">
    <source>
        <dbReference type="Proteomes" id="UP000824160"/>
    </source>
</evidence>
<dbReference type="AlphaFoldDB" id="A0A9D1KRN8"/>
<keyword evidence="5 12" id="KW-0808">Transferase</keyword>
<dbReference type="PANTHER" id="PTHR43281:SF1">
    <property type="entry name" value="FARNESYL DIPHOSPHATE SYNTHASE"/>
    <property type="match status" value="1"/>
</dbReference>
<comment type="caution">
    <text evidence="13">The sequence shown here is derived from an EMBL/GenBank/DDBJ whole genome shotgun (WGS) entry which is preliminary data.</text>
</comment>
<evidence type="ECO:0000256" key="6">
    <source>
        <dbReference type="ARBA" id="ARBA00022723"/>
    </source>
</evidence>
<proteinExistence type="inferred from homology"/>
<dbReference type="EMBL" id="DVLW01000017">
    <property type="protein sequence ID" value="HIT93656.1"/>
    <property type="molecule type" value="Genomic_DNA"/>
</dbReference>
<reference evidence="13" key="2">
    <citation type="journal article" date="2021" name="PeerJ">
        <title>Extensive microbial diversity within the chicken gut microbiome revealed by metagenomics and culture.</title>
        <authorList>
            <person name="Gilroy R."/>
            <person name="Ravi A."/>
            <person name="Getino M."/>
            <person name="Pursley I."/>
            <person name="Horton D.L."/>
            <person name="Alikhan N.F."/>
            <person name="Baker D."/>
            <person name="Gharbi K."/>
            <person name="Hall N."/>
            <person name="Watson M."/>
            <person name="Adriaenssens E.M."/>
            <person name="Foster-Nyarko E."/>
            <person name="Jarju S."/>
            <person name="Secka A."/>
            <person name="Antonio M."/>
            <person name="Oren A."/>
            <person name="Chaudhuri R.R."/>
            <person name="La Ragione R."/>
            <person name="Hildebrand F."/>
            <person name="Pallen M.J."/>
        </authorList>
    </citation>
    <scope>NUCLEOTIDE SEQUENCE</scope>
    <source>
        <strain evidence="13">ChiBcec7-5410</strain>
    </source>
</reference>
<evidence type="ECO:0000256" key="1">
    <source>
        <dbReference type="ARBA" id="ARBA00001946"/>
    </source>
</evidence>
<keyword evidence="7" id="KW-0460">Magnesium</keyword>
<organism evidence="13 14">
    <name type="scientific">Candidatus Faecivivens stercoripullorum</name>
    <dbReference type="NCBI Taxonomy" id="2840805"/>
    <lineage>
        <taxon>Bacteria</taxon>
        <taxon>Bacillati</taxon>
        <taxon>Bacillota</taxon>
        <taxon>Clostridia</taxon>
        <taxon>Eubacteriales</taxon>
        <taxon>Oscillospiraceae</taxon>
        <taxon>Oscillospiraceae incertae sedis</taxon>
        <taxon>Candidatus Faecivivens</taxon>
    </lineage>
</organism>
<comment type="catalytic activity">
    <reaction evidence="11">
        <text>isopentenyl diphosphate + (2E)-geranyl diphosphate = (2E,6E)-farnesyl diphosphate + diphosphate</text>
        <dbReference type="Rhea" id="RHEA:19361"/>
        <dbReference type="ChEBI" id="CHEBI:33019"/>
        <dbReference type="ChEBI" id="CHEBI:58057"/>
        <dbReference type="ChEBI" id="CHEBI:128769"/>
        <dbReference type="ChEBI" id="CHEBI:175763"/>
        <dbReference type="EC" id="2.5.1.10"/>
    </reaction>
</comment>
<dbReference type="SFLD" id="SFLDG01017">
    <property type="entry name" value="Polyprenyl_Transferase_Like"/>
    <property type="match status" value="1"/>
</dbReference>
<dbReference type="PROSITE" id="PS00723">
    <property type="entry name" value="POLYPRENYL_SYNTHASE_1"/>
    <property type="match status" value="1"/>
</dbReference>
<dbReference type="GO" id="GO:0004337">
    <property type="term" value="F:(2E,6E)-farnesyl diphosphate synthase activity"/>
    <property type="evidence" value="ECO:0007669"/>
    <property type="project" value="UniProtKB-EC"/>
</dbReference>
<evidence type="ECO:0000256" key="4">
    <source>
        <dbReference type="ARBA" id="ARBA00015100"/>
    </source>
</evidence>
<evidence type="ECO:0000256" key="9">
    <source>
        <dbReference type="ARBA" id="ARBA00032380"/>
    </source>
</evidence>
<evidence type="ECO:0000256" key="7">
    <source>
        <dbReference type="ARBA" id="ARBA00022842"/>
    </source>
</evidence>
<dbReference type="Pfam" id="PF00348">
    <property type="entry name" value="polyprenyl_synt"/>
    <property type="match status" value="1"/>
</dbReference>
<evidence type="ECO:0000256" key="10">
    <source>
        <dbReference type="ARBA" id="ARBA00032873"/>
    </source>
</evidence>
<reference evidence="13" key="1">
    <citation type="submission" date="2020-10" db="EMBL/GenBank/DDBJ databases">
        <authorList>
            <person name="Gilroy R."/>
        </authorList>
    </citation>
    <scope>NUCLEOTIDE SEQUENCE</scope>
    <source>
        <strain evidence="13">ChiBcec7-5410</strain>
    </source>
</reference>
<dbReference type="InterPro" id="IPR053378">
    <property type="entry name" value="Prenyl_diphosphate_synthase"/>
</dbReference>
<dbReference type="InterPro" id="IPR008949">
    <property type="entry name" value="Isoprenoid_synthase_dom_sf"/>
</dbReference>
<evidence type="ECO:0000256" key="11">
    <source>
        <dbReference type="ARBA" id="ARBA00049399"/>
    </source>
</evidence>
<gene>
    <name evidence="13" type="ORF">IAC43_00570</name>
</gene>
<evidence type="ECO:0000256" key="5">
    <source>
        <dbReference type="ARBA" id="ARBA00022679"/>
    </source>
</evidence>
<dbReference type="Proteomes" id="UP000824160">
    <property type="component" value="Unassembled WGS sequence"/>
</dbReference>
<dbReference type="PANTHER" id="PTHR43281">
    <property type="entry name" value="FARNESYL DIPHOSPHATE SYNTHASE"/>
    <property type="match status" value="1"/>
</dbReference>
<dbReference type="EC" id="2.5.1.10" evidence="3"/>
<evidence type="ECO:0000256" key="12">
    <source>
        <dbReference type="RuleBase" id="RU004466"/>
    </source>
</evidence>
<accession>A0A9D1KRN8</accession>
<evidence type="ECO:0000256" key="3">
    <source>
        <dbReference type="ARBA" id="ARBA00012439"/>
    </source>
</evidence>
<dbReference type="GO" id="GO:0046872">
    <property type="term" value="F:metal ion binding"/>
    <property type="evidence" value="ECO:0007669"/>
    <property type="project" value="UniProtKB-KW"/>
</dbReference>
<keyword evidence="8" id="KW-0414">Isoprene biosynthesis</keyword>
<dbReference type="PROSITE" id="PS00444">
    <property type="entry name" value="POLYPRENYL_SYNTHASE_2"/>
    <property type="match status" value="1"/>
</dbReference>
<dbReference type="GO" id="GO:0005737">
    <property type="term" value="C:cytoplasm"/>
    <property type="evidence" value="ECO:0007669"/>
    <property type="project" value="UniProtKB-ARBA"/>
</dbReference>
<dbReference type="FunFam" id="1.10.600.10:FF:000001">
    <property type="entry name" value="Geranylgeranyl diphosphate synthase"/>
    <property type="match status" value="1"/>
</dbReference>
<dbReference type="NCBIfam" id="NF045485">
    <property type="entry name" value="FPPsyn"/>
    <property type="match status" value="1"/>
</dbReference>
<dbReference type="SUPFAM" id="SSF48576">
    <property type="entry name" value="Terpenoid synthases"/>
    <property type="match status" value="1"/>
</dbReference>
<dbReference type="InterPro" id="IPR000092">
    <property type="entry name" value="Polyprenyl_synt"/>
</dbReference>
<sequence length="289" mass="31084">MHQQFEEYLQAIEETLAGYLKVPCEPGRVLEAMGYSAFAGGKRIRPILTLEFTRLCGGDWRKALPFAAGVEMVQTYSLIHDDLPCMDDDDMRRGRPSCHIAYGEATALLAGDGLLTMAFEAIADAQLPPDRVVKAVGILANGIGVQGMIGGQEMDLENEGAISLPLDTVRKTNEKKTSALLSAACRMGVAAAGGTEEQFAAADRFARNFGLAFQVIDDILDLTADAAVLGKPVGSDIANEKVTYPSILGLEGAREYACRYTAEAIDAVGIFAEKDILADYTRGLLDRIR</sequence>